<evidence type="ECO:0000256" key="4">
    <source>
        <dbReference type="SAM" id="Phobius"/>
    </source>
</evidence>
<feature type="transmembrane region" description="Helical" evidence="4">
    <location>
        <begin position="24"/>
        <end position="43"/>
    </location>
</feature>
<dbReference type="InterPro" id="IPR058636">
    <property type="entry name" value="Beta-barrel_YknX"/>
</dbReference>
<dbReference type="AlphaFoldDB" id="A0A5P6VN62"/>
<sequence length="468" mass="52806">MEDEIYMEAVKKFFGKIGHFLKKHIKLIIVLVIVAAIAIYVRYSMQKAKSLMEEQANQPVTTTVEQMDLQKSVSVTGTLTAKESKKVTSTIGGTLTGIKVKKVNYEVGDYVEAGEVVVEFDGQDYDRKITELNMQHNIENKESNVNIADLQKTIDDTQKNIDERKEWLDKYRTYYEAVKLHFENGQKDPYSGESEKYEEQNQVIRQRYGFTMEEYEAKEKELETWEDTIDNAKMKIELAQLKQQYAQNYTQVDAKDDVYESKDATHVSAPISGYILTMNVEEGNNYAQGNVVFTIADTSEFVVEAEVNEYDIANIQKGQPAKVKFEATGDESFDGEVTFASLASESMISTTQSASGSSVATYKVKIKMNKADERMRVGMTAKASVVMDSVKNVLCVPYDCIQKSEDDDSLFVTTIDKDGNKKNVPVTKGLESDYYVEIKGNGLEKGTTVEEIMADGPSTDLMDYVYFD</sequence>
<feature type="coiled-coil region" evidence="3">
    <location>
        <begin position="215"/>
        <end position="242"/>
    </location>
</feature>
<evidence type="ECO:0000313" key="7">
    <source>
        <dbReference type="Proteomes" id="UP000327030"/>
    </source>
</evidence>
<name>A0A5P6VN62_PSEXY</name>
<keyword evidence="4" id="KW-0472">Membrane</keyword>
<keyword evidence="2 3" id="KW-0175">Coiled coil</keyword>
<keyword evidence="4" id="KW-1133">Transmembrane helix</keyword>
<accession>A0A5P6VN62</accession>
<dbReference type="EMBL" id="CP043028">
    <property type="protein sequence ID" value="QFJ53798.1"/>
    <property type="molecule type" value="Genomic_DNA"/>
</dbReference>
<evidence type="ECO:0000256" key="1">
    <source>
        <dbReference type="ARBA" id="ARBA00004196"/>
    </source>
</evidence>
<dbReference type="SUPFAM" id="SSF111369">
    <property type="entry name" value="HlyD-like secretion proteins"/>
    <property type="match status" value="1"/>
</dbReference>
<organism evidence="6 7">
    <name type="scientific">Pseudobutyrivibrio xylanivorans</name>
    <dbReference type="NCBI Taxonomy" id="185007"/>
    <lineage>
        <taxon>Bacteria</taxon>
        <taxon>Bacillati</taxon>
        <taxon>Bacillota</taxon>
        <taxon>Clostridia</taxon>
        <taxon>Lachnospirales</taxon>
        <taxon>Lachnospiraceae</taxon>
        <taxon>Pseudobutyrivibrio</taxon>
    </lineage>
</organism>
<comment type="subcellular location">
    <subcellularLocation>
        <location evidence="1">Cell envelope</location>
    </subcellularLocation>
</comment>
<dbReference type="Pfam" id="PF25990">
    <property type="entry name" value="Beta-barrel_YknX"/>
    <property type="match status" value="1"/>
</dbReference>
<reference evidence="7" key="1">
    <citation type="submission" date="2019-08" db="EMBL/GenBank/DDBJ databases">
        <title>Complete Genome Sequence of the Polysaccharide-Degrading Rumen Bacterium Pseudobutyrivibrio xylanivorans MA3014.</title>
        <authorList>
            <person name="Palevich N."/>
            <person name="Maclean P.H."/>
            <person name="Kelly W.J."/>
            <person name="Leahy S.C."/>
            <person name="Rakonjac J."/>
            <person name="Attwood G.T."/>
        </authorList>
    </citation>
    <scope>NUCLEOTIDE SEQUENCE [LARGE SCALE GENOMIC DNA]</scope>
    <source>
        <strain evidence="7">MA3014</strain>
    </source>
</reference>
<evidence type="ECO:0000259" key="5">
    <source>
        <dbReference type="Pfam" id="PF25990"/>
    </source>
</evidence>
<dbReference type="KEGG" id="pxv:FXF36_02400"/>
<evidence type="ECO:0000313" key="6">
    <source>
        <dbReference type="EMBL" id="QFJ53798.1"/>
    </source>
</evidence>
<proteinExistence type="predicted"/>
<dbReference type="Gene3D" id="2.40.30.170">
    <property type="match status" value="1"/>
</dbReference>
<gene>
    <name evidence="6" type="ORF">FXF36_02400</name>
</gene>
<evidence type="ECO:0000256" key="2">
    <source>
        <dbReference type="ARBA" id="ARBA00023054"/>
    </source>
</evidence>
<dbReference type="Gene3D" id="2.40.50.100">
    <property type="match status" value="1"/>
</dbReference>
<keyword evidence="4" id="KW-0812">Transmembrane</keyword>
<dbReference type="Proteomes" id="UP000327030">
    <property type="component" value="Chromosome 1"/>
</dbReference>
<feature type="domain" description="YknX-like beta-barrel" evidence="5">
    <location>
        <begin position="301"/>
        <end position="382"/>
    </location>
</feature>
<dbReference type="InterPro" id="IPR050465">
    <property type="entry name" value="UPF0194_transport"/>
</dbReference>
<dbReference type="PANTHER" id="PTHR32347:SF14">
    <property type="entry name" value="EFFLUX SYSTEM COMPONENT YKNX-RELATED"/>
    <property type="match status" value="1"/>
</dbReference>
<evidence type="ECO:0000256" key="3">
    <source>
        <dbReference type="SAM" id="Coils"/>
    </source>
</evidence>
<dbReference type="PANTHER" id="PTHR32347">
    <property type="entry name" value="EFFLUX SYSTEM COMPONENT YKNX-RELATED"/>
    <property type="match status" value="1"/>
</dbReference>
<dbReference type="GO" id="GO:0030313">
    <property type="term" value="C:cell envelope"/>
    <property type="evidence" value="ECO:0007669"/>
    <property type="project" value="UniProtKB-SubCell"/>
</dbReference>
<protein>
    <submittedName>
        <fullName evidence="6">HlyD family efflux transporter periplasmic adaptor subunit</fullName>
    </submittedName>
</protein>
<dbReference type="OrthoDB" id="1653022at2"/>